<dbReference type="OrthoDB" id="10031018at2759"/>
<dbReference type="InterPro" id="IPR046338">
    <property type="entry name" value="GAIN_dom_sf"/>
</dbReference>
<dbReference type="SMART" id="SM00082">
    <property type="entry name" value="LRRCT"/>
    <property type="match status" value="1"/>
</dbReference>
<dbReference type="InterPro" id="IPR013783">
    <property type="entry name" value="Ig-like_fold"/>
</dbReference>
<feature type="transmembrane region" description="Helical" evidence="15">
    <location>
        <begin position="938"/>
        <end position="961"/>
    </location>
</feature>
<dbReference type="GO" id="GO:0004930">
    <property type="term" value="F:G protein-coupled receptor activity"/>
    <property type="evidence" value="ECO:0007669"/>
    <property type="project" value="UniProtKB-KW"/>
</dbReference>
<dbReference type="InterPro" id="IPR051963">
    <property type="entry name" value="Adhesion_GPCR_A"/>
</dbReference>
<dbReference type="PROSITE" id="PS50835">
    <property type="entry name" value="IG_LIKE"/>
    <property type="match status" value="1"/>
</dbReference>
<dbReference type="GO" id="GO:0005886">
    <property type="term" value="C:plasma membrane"/>
    <property type="evidence" value="ECO:0007669"/>
    <property type="project" value="TreeGrafter"/>
</dbReference>
<evidence type="ECO:0000256" key="11">
    <source>
        <dbReference type="ARBA" id="ARBA00023170"/>
    </source>
</evidence>
<reference evidence="21 23" key="2">
    <citation type="journal article" date="2013" name="Nature">
        <title>Insights into bilaterian evolution from three spiralian genomes.</title>
        <authorList>
            <person name="Simakov O."/>
            <person name="Marletaz F."/>
            <person name="Cho S.J."/>
            <person name="Edsinger-Gonzales E."/>
            <person name="Havlak P."/>
            <person name="Hellsten U."/>
            <person name="Kuo D.H."/>
            <person name="Larsson T."/>
            <person name="Lv J."/>
            <person name="Arendt D."/>
            <person name="Savage R."/>
            <person name="Osoegawa K."/>
            <person name="de Jong P."/>
            <person name="Grimwood J."/>
            <person name="Chapman J.A."/>
            <person name="Shapiro H."/>
            <person name="Aerts A."/>
            <person name="Otillar R.P."/>
            <person name="Terry A.Y."/>
            <person name="Boore J.L."/>
            <person name="Grigoriev I.V."/>
            <person name="Lindberg D.R."/>
            <person name="Seaver E.C."/>
            <person name="Weisblat D.A."/>
            <person name="Putnam N.H."/>
            <person name="Rokhsar D.S."/>
        </authorList>
    </citation>
    <scope>NUCLEOTIDE SEQUENCE</scope>
    <source>
        <strain evidence="21 23">I ESC-2004</strain>
    </source>
</reference>
<comment type="subcellular location">
    <subcellularLocation>
        <location evidence="1">Membrane</location>
        <topology evidence="1">Multi-pass membrane protein</topology>
    </subcellularLocation>
</comment>
<feature type="compositionally biased region" description="Acidic residues" evidence="14">
    <location>
        <begin position="1103"/>
        <end position="1122"/>
    </location>
</feature>
<evidence type="ECO:0000256" key="4">
    <source>
        <dbReference type="ARBA" id="ARBA00022692"/>
    </source>
</evidence>
<dbReference type="InterPro" id="IPR017981">
    <property type="entry name" value="GPCR_2-like_7TM"/>
</dbReference>
<evidence type="ECO:0000256" key="16">
    <source>
        <dbReference type="SAM" id="SignalP"/>
    </source>
</evidence>
<evidence type="ECO:0000256" key="8">
    <source>
        <dbReference type="ARBA" id="ARBA00023040"/>
    </source>
</evidence>
<dbReference type="STRING" id="283909.R7UCN0"/>
<dbReference type="SUPFAM" id="SSF111418">
    <property type="entry name" value="Hormone receptor domain"/>
    <property type="match status" value="1"/>
</dbReference>
<evidence type="ECO:0000256" key="7">
    <source>
        <dbReference type="ARBA" id="ARBA00022989"/>
    </source>
</evidence>
<feature type="compositionally biased region" description="Acidic residues" evidence="14">
    <location>
        <begin position="1414"/>
        <end position="1426"/>
    </location>
</feature>
<dbReference type="FunCoup" id="R7UCN0">
    <property type="interactions" value="455"/>
</dbReference>
<evidence type="ECO:0000256" key="1">
    <source>
        <dbReference type="ARBA" id="ARBA00004141"/>
    </source>
</evidence>
<feature type="region of interest" description="Disordered" evidence="14">
    <location>
        <begin position="1151"/>
        <end position="1174"/>
    </location>
</feature>
<keyword evidence="11" id="KW-0675">Receptor</keyword>
<evidence type="ECO:0000256" key="15">
    <source>
        <dbReference type="SAM" id="Phobius"/>
    </source>
</evidence>
<dbReference type="SMART" id="SM00409">
    <property type="entry name" value="IG"/>
    <property type="match status" value="1"/>
</dbReference>
<feature type="transmembrane region" description="Helical" evidence="15">
    <location>
        <begin position="1062"/>
        <end position="1084"/>
    </location>
</feature>
<feature type="domain" description="GAIN-B" evidence="17">
    <location>
        <begin position="588"/>
        <end position="765"/>
    </location>
</feature>
<evidence type="ECO:0000259" key="19">
    <source>
        <dbReference type="PROSITE" id="PS50261"/>
    </source>
</evidence>
<dbReference type="PROSITE" id="PS50261">
    <property type="entry name" value="G_PROTEIN_RECEP_F2_4"/>
    <property type="match status" value="1"/>
</dbReference>
<dbReference type="InterPro" id="IPR032675">
    <property type="entry name" value="LRR_dom_sf"/>
</dbReference>
<dbReference type="InterPro" id="IPR001611">
    <property type="entry name" value="Leu-rich_rpt"/>
</dbReference>
<feature type="compositionally biased region" description="Basic residues" evidence="14">
    <location>
        <begin position="1379"/>
        <end position="1390"/>
    </location>
</feature>
<dbReference type="InterPro" id="IPR007110">
    <property type="entry name" value="Ig-like_dom"/>
</dbReference>
<dbReference type="InterPro" id="IPR013151">
    <property type="entry name" value="Immunoglobulin_dom"/>
</dbReference>
<keyword evidence="8" id="KW-0297">G-protein coupled receptor</keyword>
<dbReference type="HOGENOM" id="CLU_243226_0_0_1"/>
<keyword evidence="13" id="KW-0393">Immunoglobulin domain</keyword>
<evidence type="ECO:0000256" key="14">
    <source>
        <dbReference type="SAM" id="MobiDB-lite"/>
    </source>
</evidence>
<accession>R7UCN0</accession>
<evidence type="ECO:0000259" key="20">
    <source>
        <dbReference type="PROSITE" id="PS50835"/>
    </source>
</evidence>
<feature type="signal peptide" evidence="16">
    <location>
        <begin position="1"/>
        <end position="23"/>
    </location>
</feature>
<sequence>MCPGYAAAAVCLVLLGVWGCCSACPAGCTCTVLKGRGSDQPLRSRSLLPLPSLDVTPTTSVGSGDGDALVLPPPLHTATASGKKVVCNGLTSLNQLSMENVPLDTIHLDLSNGQLTRIHHGAFSSLTSLEKLELQNNQISELEAGAFVGLGNLLRLNLSGNRLGSINASTLVGMPRLTRLSMSGNDLKGMDEKTFDDLPELERIDFASVYLVCDCHLAWIFKWQKLNKVRIHESTTCAIPSDLKGRPVKALKRKDMHCDWEIELPLFNLSPSSSQIVFQGDRLPFECRASVIDDSMQMSWVRGDAAVLTNRSLGISVEKKRLPDRTLVSTLLLERLSPDQSGVWRCLIQTPRGNSSKSVSIIVLSNDTPFCPPMATTGNKGQYVWPKTVAGVTQDLACSAGPALNYEGEGPARAYHRCDSQGVWGELDTARCQFSSERTRSLERLSQVGFGGNVSRVLNRAASLEAFFAGDAAITDSIDVIFTSRIVQTFSQQISAYDKLADIILHVVSTIMNVDDRILLEAEQIDRACSRMLSAMDDMVEQLLLSRTSAHHYAKNIALEAHRVDRAAFNGITCSAWLNEDGRVYQQNAFQCSQPADNETLAPVYKPVEASIHIPAEIFRSVRCLYPSCDQDGFFNLHFIVYKNAKLFPRPEIVFRTSNEPNIASSVISSKIGGVKVENTTHPVEIRLHVSSTGLQQRGVFWDTYADGGLGDWSSRGCQLIWDEEDAGEEEEEEVEGGEGGRTMKIHCNHLTSFAFIQSSVPSPSAFESWLNECFNMSPAIYAGSLVLVFCTMAVSITYISAHRQLRMPRKAKHCVGNLSVAVLLLCVTYTLGIRTQRPRISCQIIGLAVHYLSLCALFWLLVLAFVLCKKWNKAVCPPPPPTEPLEMGGPPVPRSPLTCYLLGWGVPLIVCGISGAIHWRNYGADQPFCFLSFDAALLTFFLPAGILVLLNIIFFLRMLCILRSAAGKRRLVSDVLDDPETEEVAVHEMSTTDFISSTGLSSSAAHSSSTVDAAQLDTEYTAATQLRGLLVLLLLYLITWTNAAIAVALPFEGSIPHQEIIFNYLYAFSAAALAIFMLVFFCLGRSDARSCWRQCCCCEPSHDDDDDDEEEEEEESEEEDESRCNGGLLIHPVVQNGSLLRNGSLDNSSSYTSASYRQKLPSHTPSQTSDPSIFSSGVNLYPNFYNPRQNGVARKYWEKHNQRKRLTQLNRDLQQQDSEFSSMDEGIFKQLQQQDSDTHLSIEIQIQPKKPTEQSTPLISGLTPYMPNRNDLCPVGGPSSACTEETVSPPVVLATFDGPFHSIPGASLSSYGAPKPHQEEFMQRPGASVPRLRDFDGESATSAEPTGKVADVEGFLGQLEMRIPGSRHSAASSGDSTRKKKKRHRKHKRESSQSTGEEMHSLPCNGAPNAEGEGQDEVEEEEEEGGSVWVPQTEEVREEFKKETSV</sequence>
<feature type="domain" description="Ig-like" evidence="20">
    <location>
        <begin position="265"/>
        <end position="360"/>
    </location>
</feature>
<dbReference type="Gene3D" id="2.60.220.50">
    <property type="match status" value="1"/>
</dbReference>
<keyword evidence="4 15" id="KW-0812">Transmembrane</keyword>
<dbReference type="InterPro" id="IPR000483">
    <property type="entry name" value="Cys-rich_flank_reg_C"/>
</dbReference>
<keyword evidence="9 15" id="KW-0472">Membrane</keyword>
<keyword evidence="5 16" id="KW-0732">Signal</keyword>
<keyword evidence="7 15" id="KW-1133">Transmembrane helix</keyword>
<feature type="region of interest" description="Disordered" evidence="14">
    <location>
        <begin position="1308"/>
        <end position="1351"/>
    </location>
</feature>
<proteinExistence type="inferred from homology"/>
<keyword evidence="6" id="KW-0677">Repeat</keyword>
<dbReference type="InterPro" id="IPR001879">
    <property type="entry name" value="GPCR_2_extracellular_dom"/>
</dbReference>
<evidence type="ECO:0000259" key="18">
    <source>
        <dbReference type="PROSITE" id="PS50227"/>
    </source>
</evidence>
<dbReference type="PROSITE" id="PS50227">
    <property type="entry name" value="G_PROTEIN_RECEP_F2_3"/>
    <property type="match status" value="1"/>
</dbReference>
<dbReference type="SUPFAM" id="SSF48726">
    <property type="entry name" value="Immunoglobulin"/>
    <property type="match status" value="1"/>
</dbReference>
<gene>
    <name evidence="21" type="ORF">CAPTEDRAFT_219588</name>
</gene>
<evidence type="ECO:0000256" key="3">
    <source>
        <dbReference type="ARBA" id="ARBA00022614"/>
    </source>
</evidence>
<keyword evidence="3" id="KW-0433">Leucine-rich repeat</keyword>
<feature type="region of interest" description="Disordered" evidence="14">
    <location>
        <begin position="1363"/>
        <end position="1447"/>
    </location>
</feature>
<keyword evidence="10" id="KW-1015">Disulfide bond</keyword>
<dbReference type="Pfam" id="PF13855">
    <property type="entry name" value="LRR_8"/>
    <property type="match status" value="1"/>
</dbReference>
<evidence type="ECO:0000256" key="13">
    <source>
        <dbReference type="ARBA" id="ARBA00023319"/>
    </source>
</evidence>
<dbReference type="InterPro" id="IPR057244">
    <property type="entry name" value="GAIN_B"/>
</dbReference>
<dbReference type="EMBL" id="KB302615">
    <property type="protein sequence ID" value="ELU04140.1"/>
    <property type="molecule type" value="Genomic_DNA"/>
</dbReference>
<dbReference type="Pfam" id="PF01825">
    <property type="entry name" value="GPS"/>
    <property type="match status" value="1"/>
</dbReference>
<dbReference type="InterPro" id="IPR000203">
    <property type="entry name" value="GPS"/>
</dbReference>
<dbReference type="PROSITE" id="PS51450">
    <property type="entry name" value="LRR"/>
    <property type="match status" value="1"/>
</dbReference>
<dbReference type="GO" id="GO:0007166">
    <property type="term" value="P:cell surface receptor signaling pathway"/>
    <property type="evidence" value="ECO:0007669"/>
    <property type="project" value="InterPro"/>
</dbReference>
<dbReference type="Pfam" id="PF00047">
    <property type="entry name" value="ig"/>
    <property type="match status" value="1"/>
</dbReference>
<reference evidence="22" key="3">
    <citation type="submission" date="2015-06" db="UniProtKB">
        <authorList>
            <consortium name="EnsemblMetazoa"/>
        </authorList>
    </citation>
    <scope>IDENTIFICATION</scope>
</reference>
<dbReference type="InterPro" id="IPR000832">
    <property type="entry name" value="GPCR_2_secretin-like"/>
</dbReference>
<dbReference type="SUPFAM" id="SSF81321">
    <property type="entry name" value="Family A G protein-coupled receptor-like"/>
    <property type="match status" value="1"/>
</dbReference>
<evidence type="ECO:0000313" key="22">
    <source>
        <dbReference type="EnsemblMetazoa" id="CapteP219588"/>
    </source>
</evidence>
<protein>
    <recommendedName>
        <fullName evidence="24">G-protein coupled receptors family 2 profile 2 domain-containing protein</fullName>
    </recommendedName>
</protein>
<feature type="transmembrane region" description="Helical" evidence="15">
    <location>
        <begin position="781"/>
        <end position="802"/>
    </location>
</feature>
<keyword evidence="23" id="KW-1185">Reference proteome</keyword>
<dbReference type="InterPro" id="IPR003599">
    <property type="entry name" value="Ig_sub"/>
</dbReference>
<evidence type="ECO:0008006" key="24">
    <source>
        <dbReference type="Google" id="ProtNLM"/>
    </source>
</evidence>
<keyword evidence="12" id="KW-0807">Transducer</keyword>
<dbReference type="PANTHER" id="PTHR45930">
    <property type="entry name" value="G-PROTEIN COUPLED RECEPTOR 124-LIKE PROTEIN"/>
    <property type="match status" value="1"/>
</dbReference>
<dbReference type="Gene3D" id="1.20.1070.10">
    <property type="entry name" value="Rhodopsin 7-helix transmembrane proteins"/>
    <property type="match status" value="1"/>
</dbReference>
<evidence type="ECO:0000256" key="12">
    <source>
        <dbReference type="ARBA" id="ARBA00023224"/>
    </source>
</evidence>
<dbReference type="SUPFAM" id="SSF52058">
    <property type="entry name" value="L domain-like"/>
    <property type="match status" value="1"/>
</dbReference>
<feature type="region of interest" description="Disordered" evidence="14">
    <location>
        <begin position="1102"/>
        <end position="1124"/>
    </location>
</feature>
<feature type="transmembrane region" description="Helical" evidence="15">
    <location>
        <begin position="1030"/>
        <end position="1050"/>
    </location>
</feature>
<dbReference type="Gene3D" id="2.60.40.10">
    <property type="entry name" value="Immunoglobulins"/>
    <property type="match status" value="1"/>
</dbReference>
<dbReference type="PROSITE" id="PS50221">
    <property type="entry name" value="GAIN_B"/>
    <property type="match status" value="1"/>
</dbReference>
<evidence type="ECO:0000313" key="21">
    <source>
        <dbReference type="EMBL" id="ELU04140.1"/>
    </source>
</evidence>
<evidence type="ECO:0000256" key="2">
    <source>
        <dbReference type="ARBA" id="ARBA00007343"/>
    </source>
</evidence>
<dbReference type="OMA" id="CQQHYQH"/>
<feature type="transmembrane region" description="Helical" evidence="15">
    <location>
        <begin position="898"/>
        <end position="918"/>
    </location>
</feature>
<dbReference type="InterPro" id="IPR036445">
    <property type="entry name" value="GPCR_2_extracell_dom_sf"/>
</dbReference>
<feature type="transmembrane region" description="Helical" evidence="15">
    <location>
        <begin position="814"/>
        <end position="833"/>
    </location>
</feature>
<feature type="compositionally biased region" description="Basic and acidic residues" evidence="14">
    <location>
        <begin position="1435"/>
        <end position="1447"/>
    </location>
</feature>
<dbReference type="EnsemblMetazoa" id="CapteT219588">
    <property type="protein sequence ID" value="CapteP219588"/>
    <property type="gene ID" value="CapteG219588"/>
</dbReference>
<evidence type="ECO:0000256" key="5">
    <source>
        <dbReference type="ARBA" id="ARBA00022729"/>
    </source>
</evidence>
<name>R7UCN0_CAPTE</name>
<feature type="domain" description="G-protein coupled receptors family 2 profile 1" evidence="18">
    <location>
        <begin position="345"/>
        <end position="436"/>
    </location>
</feature>
<organism evidence="21">
    <name type="scientific">Capitella teleta</name>
    <name type="common">Polychaete worm</name>
    <dbReference type="NCBI Taxonomy" id="283909"/>
    <lineage>
        <taxon>Eukaryota</taxon>
        <taxon>Metazoa</taxon>
        <taxon>Spiralia</taxon>
        <taxon>Lophotrochozoa</taxon>
        <taxon>Annelida</taxon>
        <taxon>Polychaeta</taxon>
        <taxon>Sedentaria</taxon>
        <taxon>Scolecida</taxon>
        <taxon>Capitellidae</taxon>
        <taxon>Capitella</taxon>
    </lineage>
</organism>
<evidence type="ECO:0000259" key="17">
    <source>
        <dbReference type="PROSITE" id="PS50221"/>
    </source>
</evidence>
<dbReference type="Pfam" id="PF00002">
    <property type="entry name" value="7tm_2"/>
    <property type="match status" value="1"/>
</dbReference>
<dbReference type="Gene3D" id="3.80.10.10">
    <property type="entry name" value="Ribonuclease Inhibitor"/>
    <property type="match status" value="1"/>
</dbReference>
<dbReference type="Proteomes" id="UP000014760">
    <property type="component" value="Unassembled WGS sequence"/>
</dbReference>
<evidence type="ECO:0000256" key="9">
    <source>
        <dbReference type="ARBA" id="ARBA00023136"/>
    </source>
</evidence>
<dbReference type="SMART" id="SM00369">
    <property type="entry name" value="LRR_TYP"/>
    <property type="match status" value="4"/>
</dbReference>
<dbReference type="InterPro" id="IPR003591">
    <property type="entry name" value="Leu-rich_rpt_typical-subtyp"/>
</dbReference>
<comment type="similarity">
    <text evidence="2">Belongs to the G-protein coupled receptor 2 family. Adhesion G-protein coupled receptor (ADGR) subfamily.</text>
</comment>
<dbReference type="InterPro" id="IPR058808">
    <property type="entry name" value="GAIN_ADGRA2/3"/>
</dbReference>
<dbReference type="InterPro" id="IPR036179">
    <property type="entry name" value="Ig-like_dom_sf"/>
</dbReference>
<reference evidence="23" key="1">
    <citation type="submission" date="2012-12" db="EMBL/GenBank/DDBJ databases">
        <authorList>
            <person name="Hellsten U."/>
            <person name="Grimwood J."/>
            <person name="Chapman J.A."/>
            <person name="Shapiro H."/>
            <person name="Aerts A."/>
            <person name="Otillar R.P."/>
            <person name="Terry A.Y."/>
            <person name="Boore J.L."/>
            <person name="Simakov O."/>
            <person name="Marletaz F."/>
            <person name="Cho S.-J."/>
            <person name="Edsinger-Gonzales E."/>
            <person name="Havlak P."/>
            <person name="Kuo D.-H."/>
            <person name="Larsson T."/>
            <person name="Lv J."/>
            <person name="Arendt D."/>
            <person name="Savage R."/>
            <person name="Osoegawa K."/>
            <person name="de Jong P."/>
            <person name="Lindberg D.R."/>
            <person name="Seaver E.C."/>
            <person name="Weisblat D.A."/>
            <person name="Putnam N.H."/>
            <person name="Grigoriev I.V."/>
            <person name="Rokhsar D.S."/>
        </authorList>
    </citation>
    <scope>NUCLEOTIDE SEQUENCE</scope>
    <source>
        <strain evidence="23">I ESC-2004</strain>
    </source>
</reference>
<dbReference type="Pfam" id="PF26588">
    <property type="entry name" value="GAIN_ADGRA3"/>
    <property type="match status" value="1"/>
</dbReference>
<evidence type="ECO:0000256" key="6">
    <source>
        <dbReference type="ARBA" id="ARBA00022737"/>
    </source>
</evidence>
<dbReference type="EMBL" id="AMQN01001464">
    <property type="status" value="NOT_ANNOTATED_CDS"/>
    <property type="molecule type" value="Genomic_DNA"/>
</dbReference>
<feature type="chain" id="PRO_5008787911" description="G-protein coupled receptors family 2 profile 2 domain-containing protein" evidence="16">
    <location>
        <begin position="24"/>
        <end position="1447"/>
    </location>
</feature>
<evidence type="ECO:0000313" key="23">
    <source>
        <dbReference type="Proteomes" id="UP000014760"/>
    </source>
</evidence>
<dbReference type="PANTHER" id="PTHR45930:SF4">
    <property type="entry name" value="ADHESION G PROTEIN-COUPLED RECEPTOR A3"/>
    <property type="match status" value="1"/>
</dbReference>
<feature type="domain" description="G-protein coupled receptors family 2 profile 2" evidence="19">
    <location>
        <begin position="778"/>
        <end position="1086"/>
    </location>
</feature>
<feature type="transmembrane region" description="Helical" evidence="15">
    <location>
        <begin position="845"/>
        <end position="869"/>
    </location>
</feature>
<evidence type="ECO:0000256" key="10">
    <source>
        <dbReference type="ARBA" id="ARBA00023157"/>
    </source>
</evidence>